<dbReference type="InterPro" id="IPR001394">
    <property type="entry name" value="Peptidase_C19_UCH"/>
</dbReference>
<feature type="region of interest" description="Disordered" evidence="8">
    <location>
        <begin position="1093"/>
        <end position="1130"/>
    </location>
</feature>
<dbReference type="GO" id="GO:0006508">
    <property type="term" value="P:proteolysis"/>
    <property type="evidence" value="ECO:0007669"/>
    <property type="project" value="UniProtKB-KW"/>
</dbReference>
<keyword evidence="4" id="KW-0645">Protease</keyword>
<feature type="region of interest" description="Disordered" evidence="8">
    <location>
        <begin position="1"/>
        <end position="48"/>
    </location>
</feature>
<dbReference type="InterPro" id="IPR028889">
    <property type="entry name" value="USP"/>
</dbReference>
<dbReference type="SMART" id="SM00695">
    <property type="entry name" value="DUSP"/>
    <property type="match status" value="1"/>
</dbReference>
<feature type="compositionally biased region" description="Basic and acidic residues" evidence="8">
    <location>
        <begin position="1257"/>
        <end position="1271"/>
    </location>
</feature>
<accession>A0A0W0G8G7</accession>
<evidence type="ECO:0000259" key="9">
    <source>
        <dbReference type="PROSITE" id="PS50235"/>
    </source>
</evidence>
<evidence type="ECO:0000256" key="4">
    <source>
        <dbReference type="ARBA" id="ARBA00022670"/>
    </source>
</evidence>
<evidence type="ECO:0000259" key="10">
    <source>
        <dbReference type="PROSITE" id="PS51283"/>
    </source>
</evidence>
<dbReference type="GO" id="GO:0004843">
    <property type="term" value="F:cysteine-type deubiquitinase activity"/>
    <property type="evidence" value="ECO:0007669"/>
    <property type="project" value="UniProtKB-EC"/>
</dbReference>
<feature type="compositionally biased region" description="Polar residues" evidence="8">
    <location>
        <begin position="13"/>
        <end position="22"/>
    </location>
</feature>
<dbReference type="InterPro" id="IPR035927">
    <property type="entry name" value="DUSP-like_sf"/>
</dbReference>
<evidence type="ECO:0000256" key="2">
    <source>
        <dbReference type="ARBA" id="ARBA00009085"/>
    </source>
</evidence>
<feature type="region of interest" description="Disordered" evidence="8">
    <location>
        <begin position="1148"/>
        <end position="1176"/>
    </location>
</feature>
<dbReference type="SUPFAM" id="SSF143791">
    <property type="entry name" value="DUSP-like"/>
    <property type="match status" value="1"/>
</dbReference>
<evidence type="ECO:0000313" key="12">
    <source>
        <dbReference type="Proteomes" id="UP000054988"/>
    </source>
</evidence>
<evidence type="ECO:0000256" key="7">
    <source>
        <dbReference type="ARBA" id="ARBA00022807"/>
    </source>
</evidence>
<feature type="domain" description="USP" evidence="9">
    <location>
        <begin position="350"/>
        <end position="1087"/>
    </location>
</feature>
<dbReference type="PROSITE" id="PS00973">
    <property type="entry name" value="USP_2"/>
    <property type="match status" value="1"/>
</dbReference>
<dbReference type="SUPFAM" id="SSF54001">
    <property type="entry name" value="Cysteine proteinases"/>
    <property type="match status" value="1"/>
</dbReference>
<keyword evidence="6" id="KW-0378">Hydrolase</keyword>
<dbReference type="InterPro" id="IPR038765">
    <property type="entry name" value="Papain-like_cys_pep_sf"/>
</dbReference>
<protein>
    <recommendedName>
        <fullName evidence="3">ubiquitinyl hydrolase 1</fullName>
        <ecNumber evidence="3">3.4.19.12</ecNumber>
    </recommendedName>
</protein>
<name>A0A0W0G8G7_MONRR</name>
<dbReference type="Gene3D" id="3.30.2230.10">
    <property type="entry name" value="DUSP-like"/>
    <property type="match status" value="1"/>
</dbReference>
<dbReference type="eggNOG" id="KOG1870">
    <property type="taxonomic scope" value="Eukaryota"/>
</dbReference>
<dbReference type="GO" id="GO:0016579">
    <property type="term" value="P:protein deubiquitination"/>
    <property type="evidence" value="ECO:0007669"/>
    <property type="project" value="InterPro"/>
</dbReference>
<dbReference type="PROSITE" id="PS50235">
    <property type="entry name" value="USP_3"/>
    <property type="match status" value="1"/>
</dbReference>
<feature type="region of interest" description="Disordered" evidence="8">
    <location>
        <begin position="1200"/>
        <end position="1286"/>
    </location>
</feature>
<comment type="caution">
    <text evidence="11">The sequence shown here is derived from an EMBL/GenBank/DDBJ whole genome shotgun (WGS) entry which is preliminary data.</text>
</comment>
<feature type="compositionally biased region" description="Basic and acidic residues" evidence="8">
    <location>
        <begin position="1095"/>
        <end position="1104"/>
    </location>
</feature>
<keyword evidence="7" id="KW-0788">Thiol protease</keyword>
<evidence type="ECO:0000256" key="3">
    <source>
        <dbReference type="ARBA" id="ARBA00012759"/>
    </source>
</evidence>
<proteinExistence type="inferred from homology"/>
<dbReference type="PANTHER" id="PTHR21646:SF24">
    <property type="entry name" value="UBIQUITIN CARBOXYL-TERMINAL HYDROLASE"/>
    <property type="match status" value="1"/>
</dbReference>
<sequence>MNSETSTSKRHTSGSPRSNPLDTNDEIDAYMADQPNEPEPFPSSSSSPDRLELIRNLMRIPMEVGQTWYLVDRTWYRRWEKACSGEVDKDGPVSEQDLGPVSVSSLLDQYGNLKPGLVEGVDVEYVPQEAWDHLVRWYGRPTTEIARNTVSRGEQKQISLELHPPRFRVLRLSDEATDLLKVDTPSPSYVTLSSHDTLKTLCSRVAKSVSPTQGFMGPHRVWKVDTSADDFDFNFSQYPASRLNADSKNIVHGSDKTIEEALFETDDAFAVEFKDNDWIVDLVGEQPAPKPLFSSSDGFFNRMGPKPFSSTTTKSYDTSITAFGSKSTPTTSTTGKMNGSLSKSLEPGTLGLGNMGNTCFMNSALQCLAHTKELTEYFQSGVFQDELNPDNPLGMQGAIAQAFGALLDRIWASSGPSNSYSPREFKSQLQRFAPQFSGYQQHDSQELVAFLLDGLHEDLNRVLKKPYVEKPDWEGGGDKELMKLAKDSWDGYKLRNDSVIVDLFQGQYQSTLVCPECEKVSITFDPFMYLTLPLPVQKKWRHSIFYIPWDLSKPHVKIPVEISRDSTFKDLRALLARWLSTPESIVDPDNLLTLEIFSNRFYKNLDDTILVSDMGDNDTIVCFELPCHAQQSRTYKDKKSPSDPFVLPLFCVDAPRQGGSTGGNFGSYGGSFSYRGNNVSLFGYPSIAVVTREQAKSVEGIYEAVVERLQRWTKNARDLWTWEVPGSQQSSLLLSDSGSEAGDPVVKIDLMKDGGSTITEIKENGEVVEMRAETAEEEGDIVDEKSMVLVDDPESPPEVLDPNATPVRVSVKRDIFTLKVQKNHKEYGTAQNLTSTGKSDSWEKRKAAMKESEEGTLLLEGDGLYCEWDENMKAYYFGEERVYEHANWDVWSEFIHPEYEESLKKAGEKKNKGITLQDCLDEFTKEEKLGEDDLWYCPRCKKHQQATKRFDLWKVPDILVVHLKRFSNSRMLRDKIDVFVDFPIEGLDLTSMAGERPVAQRLKESGVLEQEFGDEFKMLNTGLDEPLVYDLFAVDEHIGGLGGGHYRAYAQNHLNDKWYHFDDSYVSLAKADEAVNANAYLLFYRRRSTTSLGGKSHDLTEQAKLKPNSHPTETQDANPPLPTPPLVQSNYPQVSYFNDSLSSSDRWGSSSNTIALPLPSPPALEEPPSFEESHNDSLLDGGDIVLDNKNDLKFAFPALAEGNDPHSPTSSVGVEPDLDSDVGDWSRSRTFGSPPAWSDSVQSSGVASPSSSVSEHGVADEDVQRILKEAQEEMEVEGSGLVHGPH</sequence>
<dbReference type="EMBL" id="LATX01000831">
    <property type="protein sequence ID" value="KTB44872.1"/>
    <property type="molecule type" value="Genomic_DNA"/>
</dbReference>
<dbReference type="PANTHER" id="PTHR21646">
    <property type="entry name" value="UBIQUITIN CARBOXYL-TERMINAL HYDROLASE"/>
    <property type="match status" value="1"/>
</dbReference>
<evidence type="ECO:0000256" key="6">
    <source>
        <dbReference type="ARBA" id="ARBA00022801"/>
    </source>
</evidence>
<evidence type="ECO:0000256" key="8">
    <source>
        <dbReference type="SAM" id="MobiDB-lite"/>
    </source>
</evidence>
<feature type="domain" description="DUSP" evidence="10">
    <location>
        <begin position="45"/>
        <end position="150"/>
    </location>
</feature>
<comment type="similarity">
    <text evidence="2">Belongs to the peptidase C19 family.</text>
</comment>
<dbReference type="Gene3D" id="3.90.70.10">
    <property type="entry name" value="Cysteine proteinases"/>
    <property type="match status" value="2"/>
</dbReference>
<evidence type="ECO:0000256" key="1">
    <source>
        <dbReference type="ARBA" id="ARBA00000707"/>
    </source>
</evidence>
<comment type="catalytic activity">
    <reaction evidence="1">
        <text>Thiol-dependent hydrolysis of ester, thioester, amide, peptide and isopeptide bonds formed by the C-terminal Gly of ubiquitin (a 76-residue protein attached to proteins as an intracellular targeting signal).</text>
        <dbReference type="EC" id="3.4.19.12"/>
    </reaction>
</comment>
<keyword evidence="5" id="KW-0833">Ubl conjugation pathway</keyword>
<organism evidence="11 12">
    <name type="scientific">Moniliophthora roreri</name>
    <name type="common">Frosty pod rot fungus</name>
    <name type="synonym">Monilia roreri</name>
    <dbReference type="NCBI Taxonomy" id="221103"/>
    <lineage>
        <taxon>Eukaryota</taxon>
        <taxon>Fungi</taxon>
        <taxon>Dikarya</taxon>
        <taxon>Basidiomycota</taxon>
        <taxon>Agaricomycotina</taxon>
        <taxon>Agaricomycetes</taxon>
        <taxon>Agaricomycetidae</taxon>
        <taxon>Agaricales</taxon>
        <taxon>Marasmiineae</taxon>
        <taxon>Marasmiaceae</taxon>
        <taxon>Moniliophthora</taxon>
    </lineage>
</organism>
<dbReference type="InterPro" id="IPR050185">
    <property type="entry name" value="Ub_carboxyl-term_hydrolase"/>
</dbReference>
<dbReference type="PROSITE" id="PS00972">
    <property type="entry name" value="USP_1"/>
    <property type="match status" value="1"/>
</dbReference>
<dbReference type="Pfam" id="PF00443">
    <property type="entry name" value="UCH"/>
    <property type="match status" value="1"/>
</dbReference>
<dbReference type="EC" id="3.4.19.12" evidence="3"/>
<gene>
    <name evidence="11" type="ORF">WG66_2533</name>
</gene>
<dbReference type="CDD" id="cd02674">
    <property type="entry name" value="Peptidase_C19R"/>
    <property type="match status" value="1"/>
</dbReference>
<dbReference type="Pfam" id="PF06337">
    <property type="entry name" value="DUSP"/>
    <property type="match status" value="1"/>
</dbReference>
<reference evidence="11 12" key="1">
    <citation type="submission" date="2015-12" db="EMBL/GenBank/DDBJ databases">
        <title>Draft genome sequence of Moniliophthora roreri, the causal agent of frosty pod rot of cacao.</title>
        <authorList>
            <person name="Aime M.C."/>
            <person name="Diaz-Valderrama J.R."/>
            <person name="Kijpornyongpan T."/>
            <person name="Phillips-Mora W."/>
        </authorList>
    </citation>
    <scope>NUCLEOTIDE SEQUENCE [LARGE SCALE GENOMIC DNA]</scope>
    <source>
        <strain evidence="11 12">MCA 2952</strain>
    </source>
</reference>
<feature type="compositionally biased region" description="Low complexity" evidence="8">
    <location>
        <begin position="1238"/>
        <end position="1254"/>
    </location>
</feature>
<dbReference type="InterPro" id="IPR018200">
    <property type="entry name" value="USP_CS"/>
</dbReference>
<dbReference type="Proteomes" id="UP000054988">
    <property type="component" value="Unassembled WGS sequence"/>
</dbReference>
<dbReference type="InterPro" id="IPR006615">
    <property type="entry name" value="Pept_C19_DUSP"/>
</dbReference>
<feature type="compositionally biased region" description="Low complexity" evidence="8">
    <location>
        <begin position="1148"/>
        <end position="1157"/>
    </location>
</feature>
<evidence type="ECO:0000313" key="11">
    <source>
        <dbReference type="EMBL" id="KTB44872.1"/>
    </source>
</evidence>
<evidence type="ECO:0000256" key="5">
    <source>
        <dbReference type="ARBA" id="ARBA00022786"/>
    </source>
</evidence>
<dbReference type="PROSITE" id="PS51283">
    <property type="entry name" value="DUSP"/>
    <property type="match status" value="1"/>
</dbReference>